<dbReference type="GO" id="GO:0051213">
    <property type="term" value="F:dioxygenase activity"/>
    <property type="evidence" value="ECO:0007669"/>
    <property type="project" value="UniProtKB-KW"/>
</dbReference>
<reference evidence="10" key="4">
    <citation type="journal article" date="2005" name="Biochem. Biophys. Res. Commun.">
        <title>Rieske business: structure-function of Rieske non-heme oxygenases.</title>
        <authorList>
            <person name="Ferraro D.J."/>
            <person name="Gakhar L."/>
            <person name="Ramaswamy S."/>
        </authorList>
    </citation>
    <scope>NUCLEOTIDE SEQUENCE</scope>
</reference>
<protein>
    <submittedName>
        <fullName evidence="10">Aromatic ring-hydroxylating oxygenase subunit alpha</fullName>
        <ecNumber evidence="10">1.14.-.-</ecNumber>
    </submittedName>
</protein>
<dbReference type="Gene3D" id="2.102.10.10">
    <property type="entry name" value="Rieske [2Fe-2S] iron-sulphur domain"/>
    <property type="match status" value="1"/>
</dbReference>
<sequence length="393" mass="44037">MGNVIDFQPSAASLDALLAEVARIGGQPLEDAQTFPPAAYTHPGLFALEVEKIFKPGWICVGHASQLRGKGDYQTLNLLGELLVMVNDGSRIRVLSRICPHRWAPLVEGCGNARSFACPFHKWTFGLDGKCLNAPLMEEARGFDPADYPLPEYRSEVIGGFVWVNLDGKAEALAPQLADMTASLAAWETDRLELAIDLQYECRFNWKIVVETFMECYHHLGAHASTFEPNFPARMSWVEDTRPAWTLGHAAPRPGREQSAFDYGLPHFPGLASESEKQAFRLYHVYPFHLMHAMPDRLIWFRVQPVAADRTLLQTYVLVHPDTTKMDNYAEVMKQQSEIQHAINLEDIGVNEMQQIGAHSGMVRPGRLSHLEKAIWQLNRYVAGKVCGARAEA</sequence>
<comment type="similarity">
    <text evidence="2">Belongs to the bacterial ring-hydroxylating dioxygenase alpha subunit family.</text>
</comment>
<dbReference type="InterPro" id="IPR001663">
    <property type="entry name" value="Rng_hydr_dOase-A"/>
</dbReference>
<keyword evidence="6" id="KW-0408">Iron</keyword>
<evidence type="ECO:0000256" key="7">
    <source>
        <dbReference type="ARBA" id="ARBA00023014"/>
    </source>
</evidence>
<dbReference type="GO" id="GO:0051537">
    <property type="term" value="F:2 iron, 2 sulfur cluster binding"/>
    <property type="evidence" value="ECO:0007669"/>
    <property type="project" value="UniProtKB-KW"/>
</dbReference>
<evidence type="ECO:0000256" key="5">
    <source>
        <dbReference type="ARBA" id="ARBA00023002"/>
    </source>
</evidence>
<keyword evidence="7" id="KW-0411">Iron-sulfur</keyword>
<keyword evidence="9" id="KW-1185">Reference proteome</keyword>
<organism evidence="9 10">
    <name type="scientific">Derxia gummosa DSM 723</name>
    <dbReference type="NCBI Taxonomy" id="1121388"/>
    <lineage>
        <taxon>Bacteria</taxon>
        <taxon>Pseudomonadati</taxon>
        <taxon>Pseudomonadota</taxon>
        <taxon>Betaproteobacteria</taxon>
        <taxon>Burkholderiales</taxon>
        <taxon>Alcaligenaceae</taxon>
        <taxon>Derxia</taxon>
    </lineage>
</organism>
<dbReference type="PANTHER" id="PTHR43756:SF5">
    <property type="entry name" value="CHOLINE MONOOXYGENASE, CHLOROPLASTIC"/>
    <property type="match status" value="1"/>
</dbReference>
<dbReference type="AlphaFoldDB" id="A0A8B6X9A6"/>
<evidence type="ECO:0000256" key="1">
    <source>
        <dbReference type="ARBA" id="ARBA00001962"/>
    </source>
</evidence>
<dbReference type="InterPro" id="IPR036922">
    <property type="entry name" value="Rieske_2Fe-2S_sf"/>
</dbReference>
<evidence type="ECO:0000313" key="10">
    <source>
        <dbReference type="RefSeq" id="WP_051378562.1"/>
    </source>
</evidence>
<evidence type="ECO:0000256" key="6">
    <source>
        <dbReference type="ARBA" id="ARBA00023004"/>
    </source>
</evidence>
<dbReference type="EC" id="1.14.-.-" evidence="10"/>
<dbReference type="RefSeq" id="WP_051378562.1">
    <property type="nucleotide sequence ID" value="NZ_AXWS01000008.1"/>
</dbReference>
<dbReference type="SUPFAM" id="SSF50022">
    <property type="entry name" value="ISP domain"/>
    <property type="match status" value="1"/>
</dbReference>
<dbReference type="InterPro" id="IPR017941">
    <property type="entry name" value="Rieske_2Fe-2S"/>
</dbReference>
<dbReference type="Proteomes" id="UP000675920">
    <property type="component" value="Unplaced"/>
</dbReference>
<dbReference type="Pfam" id="PF00848">
    <property type="entry name" value="Ring_hydroxyl_A"/>
    <property type="match status" value="1"/>
</dbReference>
<evidence type="ECO:0000256" key="4">
    <source>
        <dbReference type="ARBA" id="ARBA00022723"/>
    </source>
</evidence>
<dbReference type="InterPro" id="IPR015879">
    <property type="entry name" value="Ring_hydroxy_dOase_asu_C_dom"/>
</dbReference>
<dbReference type="GO" id="GO:0005506">
    <property type="term" value="F:iron ion binding"/>
    <property type="evidence" value="ECO:0007669"/>
    <property type="project" value="InterPro"/>
</dbReference>
<reference evidence="10" key="2">
    <citation type="journal article" date="2001" name="Curr. Opin. Biotechnol.">
        <title>Aromatic dioxygenases: molecular biocatalysis and applications.</title>
        <authorList>
            <person name="Boyd D.R."/>
            <person name="Sharma N.D."/>
            <person name="Allen C.C."/>
        </authorList>
    </citation>
    <scope>NUCLEOTIDE SEQUENCE</scope>
</reference>
<keyword evidence="5" id="KW-0560">Oxidoreductase</keyword>
<evidence type="ECO:0000313" key="9">
    <source>
        <dbReference type="Proteomes" id="UP000675920"/>
    </source>
</evidence>
<proteinExistence type="inferred from homology"/>
<evidence type="ECO:0000259" key="8">
    <source>
        <dbReference type="PROSITE" id="PS51296"/>
    </source>
</evidence>
<keyword evidence="4" id="KW-0479">Metal-binding</keyword>
<dbReference type="Gene3D" id="3.90.380.10">
    <property type="entry name" value="Naphthalene 1,2-dioxygenase Alpha Subunit, Chain A, domain 1"/>
    <property type="match status" value="1"/>
</dbReference>
<dbReference type="PRINTS" id="PR00090">
    <property type="entry name" value="RNGDIOXGNASE"/>
</dbReference>
<reference evidence="10" key="3">
    <citation type="journal article" date="2001" name="J. Bioenerg. Biomembr.">
        <title>A comprehensive phylogenetic analysis of Rieske and Rieske-type iron-sulfur proteins.</title>
        <authorList>
            <person name="Schmidt C.L."/>
            <person name="Shaw L."/>
        </authorList>
    </citation>
    <scope>NUCLEOTIDE SEQUENCE</scope>
</reference>
<name>A0A8B6X9A6_9BURK</name>
<evidence type="ECO:0000256" key="3">
    <source>
        <dbReference type="ARBA" id="ARBA00022714"/>
    </source>
</evidence>
<dbReference type="SUPFAM" id="SSF55961">
    <property type="entry name" value="Bet v1-like"/>
    <property type="match status" value="1"/>
</dbReference>
<reference evidence="10" key="5">
    <citation type="journal article" date="2008" name="BMC Evol. Biol.">
        <title>The Bet v 1 fold: an ancient, versatile scaffold for binding of large, hydrophobic ligands.</title>
        <authorList>
            <person name="Radauer C."/>
            <person name="Lackner P."/>
            <person name="Breiteneder H."/>
        </authorList>
    </citation>
    <scope>NUCLEOTIDE SEQUENCE</scope>
</reference>
<keyword evidence="3" id="KW-0001">2Fe-2S</keyword>
<reference evidence="10" key="6">
    <citation type="submission" date="2025-08" db="UniProtKB">
        <authorList>
            <consortium name="RefSeq"/>
        </authorList>
    </citation>
    <scope>IDENTIFICATION</scope>
</reference>
<dbReference type="PANTHER" id="PTHR43756">
    <property type="entry name" value="CHOLINE MONOOXYGENASE, CHLOROPLASTIC"/>
    <property type="match status" value="1"/>
</dbReference>
<dbReference type="CDD" id="cd03469">
    <property type="entry name" value="Rieske_RO_Alpha_N"/>
    <property type="match status" value="1"/>
</dbReference>
<comment type="cofactor">
    <cofactor evidence="1">
        <name>Fe cation</name>
        <dbReference type="ChEBI" id="CHEBI:24875"/>
    </cofactor>
</comment>
<dbReference type="PROSITE" id="PS51296">
    <property type="entry name" value="RIESKE"/>
    <property type="match status" value="1"/>
</dbReference>
<dbReference type="Pfam" id="PF00355">
    <property type="entry name" value="Rieske"/>
    <property type="match status" value="1"/>
</dbReference>
<accession>A0A8B6X9A6</accession>
<evidence type="ECO:0000256" key="2">
    <source>
        <dbReference type="ARBA" id="ARBA00008751"/>
    </source>
</evidence>
<feature type="domain" description="Rieske" evidence="8">
    <location>
        <begin position="58"/>
        <end position="164"/>
    </location>
</feature>
<reference evidence="10" key="1">
    <citation type="journal article" date="2001" name="Biosci. Biotechnol. Biochem.">
        <title>New classification system for oxygenase components involved in ring-hydroxylating oxygenations.</title>
        <authorList>
            <person name="Nam J.W."/>
            <person name="Nojiri H."/>
            <person name="Yoshida T."/>
            <person name="Habe H."/>
            <person name="Yamane H."/>
            <person name="Omori T."/>
        </authorList>
    </citation>
    <scope>NUCLEOTIDE SEQUENCE</scope>
</reference>